<keyword evidence="3" id="KW-1185">Reference proteome</keyword>
<gene>
    <name evidence="1" type="ORF">DRM93_09315</name>
    <name evidence="2" type="ORF">DRM94_09315</name>
</gene>
<reference evidence="2 4" key="1">
    <citation type="submission" date="2018-06" db="EMBL/GenBank/DDBJ databases">
        <title>Occurrence of a novel blaKPC-2- and qnrS2- harbouring IncP6 plasmid from Aeromonas taiwanensis isolates recovered from the river sediments.</title>
        <authorList>
            <person name="Zheng B."/>
            <person name="Yu X."/>
            <person name="Xiao Y."/>
        </authorList>
    </citation>
    <scope>NUCLEOTIDE SEQUENCE [LARGE SCALE GENOMIC DNA]</scope>
    <source>
        <strain evidence="1 3">1713</strain>
        <strain evidence="2 4">198</strain>
    </source>
</reference>
<accession>A0A5F0KBE8</accession>
<dbReference type="EMBL" id="QORK01000017">
    <property type="protein sequence ID" value="TFF80941.1"/>
    <property type="molecule type" value="Genomic_DNA"/>
</dbReference>
<dbReference type="AlphaFoldDB" id="A0A5F0KBE8"/>
<evidence type="ECO:0000313" key="4">
    <source>
        <dbReference type="Proteomes" id="UP000297914"/>
    </source>
</evidence>
<name>A0A5F0KBE8_9GAMM</name>
<dbReference type="Proteomes" id="UP000297914">
    <property type="component" value="Unassembled WGS sequence"/>
</dbReference>
<dbReference type="RefSeq" id="WP_103828377.1">
    <property type="nucleotide sequence ID" value="NZ_QORJ01000021.1"/>
</dbReference>
<dbReference type="Proteomes" id="UP000297720">
    <property type="component" value="Unassembled WGS sequence"/>
</dbReference>
<proteinExistence type="predicted"/>
<organism evidence="2 4">
    <name type="scientific">Aeromonas taiwanensis</name>
    <dbReference type="NCBI Taxonomy" id="633417"/>
    <lineage>
        <taxon>Bacteria</taxon>
        <taxon>Pseudomonadati</taxon>
        <taxon>Pseudomonadota</taxon>
        <taxon>Gammaproteobacteria</taxon>
        <taxon>Aeromonadales</taxon>
        <taxon>Aeromonadaceae</taxon>
        <taxon>Aeromonas</taxon>
    </lineage>
</organism>
<evidence type="ECO:0000313" key="1">
    <source>
        <dbReference type="EMBL" id="TFF76493.1"/>
    </source>
</evidence>
<sequence length="62" mass="6768">MLQVAPGRCVLHALGGHCWRWDLAQCPVLPVQQVAPGCCELVAQVGHCRRWDLALCPVLPVP</sequence>
<comment type="caution">
    <text evidence="2">The sequence shown here is derived from an EMBL/GenBank/DDBJ whole genome shotgun (WGS) entry which is preliminary data.</text>
</comment>
<protein>
    <submittedName>
        <fullName evidence="2">Uncharacterized protein</fullName>
    </submittedName>
</protein>
<evidence type="ECO:0000313" key="3">
    <source>
        <dbReference type="Proteomes" id="UP000297720"/>
    </source>
</evidence>
<evidence type="ECO:0000313" key="2">
    <source>
        <dbReference type="EMBL" id="TFF80941.1"/>
    </source>
</evidence>
<dbReference type="EMBL" id="QORL01000017">
    <property type="protein sequence ID" value="TFF76493.1"/>
    <property type="molecule type" value="Genomic_DNA"/>
</dbReference>